<comment type="caution">
    <text evidence="1">The sequence shown here is derived from an EMBL/GenBank/DDBJ whole genome shotgun (WGS) entry which is preliminary data.</text>
</comment>
<evidence type="ECO:0000313" key="1">
    <source>
        <dbReference type="EMBL" id="KAH1181595.1"/>
    </source>
</evidence>
<reference evidence="1" key="1">
    <citation type="submission" date="2021-09" db="EMBL/GenBank/DDBJ databases">
        <title>The genome of Mauremys mutica provides insights into the evolution of semi-aquatic lifestyle.</title>
        <authorList>
            <person name="Gong S."/>
            <person name="Gao Y."/>
        </authorList>
    </citation>
    <scope>NUCLEOTIDE SEQUENCE</scope>
    <source>
        <strain evidence="1">MM-2020</strain>
        <tissue evidence="1">Muscle</tissue>
    </source>
</reference>
<keyword evidence="2" id="KW-1185">Reference proteome</keyword>
<dbReference type="AlphaFoldDB" id="A0A9D3XM40"/>
<name>A0A9D3XM40_9SAUR</name>
<protein>
    <submittedName>
        <fullName evidence="1">Uncharacterized protein</fullName>
    </submittedName>
</protein>
<sequence>MRLWTTESVPPVQAGLRTWMHVSWRNALLINPRVSPDAGRGAWLGARAAHGLVFKNLSSRFQGGSGQGFYTLLSGMNVSLSLHGHSLIRFACVIIYNKENIQQQH</sequence>
<proteinExistence type="predicted"/>
<gene>
    <name evidence="1" type="ORF">KIL84_005321</name>
</gene>
<evidence type="ECO:0000313" key="2">
    <source>
        <dbReference type="Proteomes" id="UP000827986"/>
    </source>
</evidence>
<accession>A0A9D3XM40</accession>
<organism evidence="1 2">
    <name type="scientific">Mauremys mutica</name>
    <name type="common">yellowpond turtle</name>
    <dbReference type="NCBI Taxonomy" id="74926"/>
    <lineage>
        <taxon>Eukaryota</taxon>
        <taxon>Metazoa</taxon>
        <taxon>Chordata</taxon>
        <taxon>Craniata</taxon>
        <taxon>Vertebrata</taxon>
        <taxon>Euteleostomi</taxon>
        <taxon>Archelosauria</taxon>
        <taxon>Testudinata</taxon>
        <taxon>Testudines</taxon>
        <taxon>Cryptodira</taxon>
        <taxon>Durocryptodira</taxon>
        <taxon>Testudinoidea</taxon>
        <taxon>Geoemydidae</taxon>
        <taxon>Geoemydinae</taxon>
        <taxon>Mauremys</taxon>
    </lineage>
</organism>
<dbReference type="EMBL" id="JAHDVG010000468">
    <property type="protein sequence ID" value="KAH1181595.1"/>
    <property type="molecule type" value="Genomic_DNA"/>
</dbReference>
<dbReference type="Proteomes" id="UP000827986">
    <property type="component" value="Unassembled WGS sequence"/>
</dbReference>